<dbReference type="PRINTS" id="PR00413">
    <property type="entry name" value="HADHALOGNASE"/>
</dbReference>
<dbReference type="SUPFAM" id="SSF56784">
    <property type="entry name" value="HAD-like"/>
    <property type="match status" value="1"/>
</dbReference>
<dbReference type="RefSeq" id="WP_229698864.1">
    <property type="nucleotide sequence ID" value="NZ_BMMS01000034.1"/>
</dbReference>
<evidence type="ECO:0000313" key="1">
    <source>
        <dbReference type="EMBL" id="GGO97624.1"/>
    </source>
</evidence>
<keyword evidence="1" id="KW-0378">Hydrolase</keyword>
<dbReference type="Pfam" id="PF00702">
    <property type="entry name" value="Hydrolase"/>
    <property type="match status" value="1"/>
</dbReference>
<dbReference type="PANTHER" id="PTHR18901:SF38">
    <property type="entry name" value="PSEUDOURIDINE-5'-PHOSPHATASE"/>
    <property type="match status" value="1"/>
</dbReference>
<dbReference type="AlphaFoldDB" id="A0A918E1W5"/>
<protein>
    <submittedName>
        <fullName evidence="1">Hydrolase</fullName>
    </submittedName>
</protein>
<dbReference type="Gene3D" id="1.10.150.240">
    <property type="entry name" value="Putative phosphatase, domain 2"/>
    <property type="match status" value="1"/>
</dbReference>
<name>A0A918E1W5_9ACTN</name>
<dbReference type="Gene3D" id="3.40.50.1000">
    <property type="entry name" value="HAD superfamily/HAD-like"/>
    <property type="match status" value="1"/>
</dbReference>
<reference evidence="1" key="2">
    <citation type="submission" date="2020-09" db="EMBL/GenBank/DDBJ databases">
        <authorList>
            <person name="Sun Q."/>
            <person name="Zhou Y."/>
        </authorList>
    </citation>
    <scope>NUCLEOTIDE SEQUENCE</scope>
    <source>
        <strain evidence="1">CGMCC 4.7201</strain>
    </source>
</reference>
<accession>A0A918E1W5</accession>
<dbReference type="InterPro" id="IPR036412">
    <property type="entry name" value="HAD-like_sf"/>
</dbReference>
<dbReference type="GO" id="GO:0016787">
    <property type="term" value="F:hydrolase activity"/>
    <property type="evidence" value="ECO:0007669"/>
    <property type="project" value="UniProtKB-KW"/>
</dbReference>
<organism evidence="1 2">
    <name type="scientific">Wenjunlia tyrosinilytica</name>
    <dbReference type="NCBI Taxonomy" id="1544741"/>
    <lineage>
        <taxon>Bacteria</taxon>
        <taxon>Bacillati</taxon>
        <taxon>Actinomycetota</taxon>
        <taxon>Actinomycetes</taxon>
        <taxon>Kitasatosporales</taxon>
        <taxon>Streptomycetaceae</taxon>
        <taxon>Wenjunlia</taxon>
    </lineage>
</organism>
<keyword evidence="2" id="KW-1185">Reference proteome</keyword>
<evidence type="ECO:0000313" key="2">
    <source>
        <dbReference type="Proteomes" id="UP000641932"/>
    </source>
</evidence>
<dbReference type="Proteomes" id="UP000641932">
    <property type="component" value="Unassembled WGS sequence"/>
</dbReference>
<dbReference type="CDD" id="cd07505">
    <property type="entry name" value="HAD_BPGM-like"/>
    <property type="match status" value="1"/>
</dbReference>
<dbReference type="SFLD" id="SFLDG01129">
    <property type="entry name" value="C1.5:_HAD__Beta-PGM__Phosphata"/>
    <property type="match status" value="1"/>
</dbReference>
<dbReference type="NCBIfam" id="TIGR01509">
    <property type="entry name" value="HAD-SF-IA-v3"/>
    <property type="match status" value="1"/>
</dbReference>
<dbReference type="EMBL" id="BMMS01000034">
    <property type="protein sequence ID" value="GGO97624.1"/>
    <property type="molecule type" value="Genomic_DNA"/>
</dbReference>
<dbReference type="InterPro" id="IPR023198">
    <property type="entry name" value="PGP-like_dom2"/>
</dbReference>
<gene>
    <name evidence="1" type="ORF">GCM10012280_59860</name>
</gene>
<dbReference type="SFLD" id="SFLDS00003">
    <property type="entry name" value="Haloacid_Dehalogenase"/>
    <property type="match status" value="1"/>
</dbReference>
<sequence>MTAAAATGAVTPHAVLFDMDGTLVDTEGLWWETAAALALRLGRTLGAADRPAVLGRAVEDTAAHLHLTTGTGLAPEQLAEHLRAGFAARIEECGAPPRPGVLRLLAELREHGVPTALVSASPRSVVELVLRSFTDHRFDAVYGAEDTERTKPAPDPYWAAAGALGASPSHCVAVEDTLAGVSSAEAAGCRVLAVPSLAPIPEGPGRTVLGTLVDADLALLRSLVRLS</sequence>
<proteinExistence type="predicted"/>
<dbReference type="InterPro" id="IPR006439">
    <property type="entry name" value="HAD-SF_hydro_IA"/>
</dbReference>
<comment type="caution">
    <text evidence="1">The sequence shown here is derived from an EMBL/GenBank/DDBJ whole genome shotgun (WGS) entry which is preliminary data.</text>
</comment>
<dbReference type="PANTHER" id="PTHR18901">
    <property type="entry name" value="2-DEOXYGLUCOSE-6-PHOSPHATE PHOSPHATASE 2"/>
    <property type="match status" value="1"/>
</dbReference>
<dbReference type="InterPro" id="IPR023214">
    <property type="entry name" value="HAD_sf"/>
</dbReference>
<reference evidence="1" key="1">
    <citation type="journal article" date="2014" name="Int. J. Syst. Evol. Microbiol.">
        <title>Complete genome sequence of Corynebacterium casei LMG S-19264T (=DSM 44701T), isolated from a smear-ripened cheese.</title>
        <authorList>
            <consortium name="US DOE Joint Genome Institute (JGI-PGF)"/>
            <person name="Walter F."/>
            <person name="Albersmeier A."/>
            <person name="Kalinowski J."/>
            <person name="Ruckert C."/>
        </authorList>
    </citation>
    <scope>NUCLEOTIDE SEQUENCE</scope>
    <source>
        <strain evidence="1">CGMCC 4.7201</strain>
    </source>
</reference>